<dbReference type="EMBL" id="MWML01000749">
    <property type="protein sequence ID" value="TCG02784.1"/>
    <property type="molecule type" value="Genomic_DNA"/>
</dbReference>
<dbReference type="PANTHER" id="PTHR32063:SF21">
    <property type="entry name" value="MULTIDRUG RESISTANCE PROTEIN MDTB"/>
    <property type="match status" value="1"/>
</dbReference>
<dbReference type="GO" id="GO:0042910">
    <property type="term" value="F:xenobiotic transmembrane transporter activity"/>
    <property type="evidence" value="ECO:0007669"/>
    <property type="project" value="TreeGrafter"/>
</dbReference>
<evidence type="ECO:0000313" key="2">
    <source>
        <dbReference type="EMBL" id="TCG02784.1"/>
    </source>
</evidence>
<dbReference type="InterPro" id="IPR001036">
    <property type="entry name" value="Acrflvin-R"/>
</dbReference>
<proteinExistence type="predicted"/>
<dbReference type="EMBL" id="MWML01000748">
    <property type="protein sequence ID" value="TCG02786.1"/>
    <property type="molecule type" value="Genomic_DNA"/>
</dbReference>
<comment type="caution">
    <text evidence="2">The sequence shown here is derived from an EMBL/GenBank/DDBJ whole genome shotgun (WGS) entry which is preliminary data.</text>
</comment>
<accession>A0A4R0WZ02</accession>
<evidence type="ECO:0000313" key="4">
    <source>
        <dbReference type="Proteomes" id="UP000294200"/>
    </source>
</evidence>
<evidence type="ECO:0000313" key="3">
    <source>
        <dbReference type="EMBL" id="TCG02786.1"/>
    </source>
</evidence>
<name>A0A4R0WZ02_9BURK</name>
<dbReference type="PRINTS" id="PR00702">
    <property type="entry name" value="ACRIFLAVINRP"/>
</dbReference>
<keyword evidence="1" id="KW-0472">Membrane</keyword>
<keyword evidence="1" id="KW-1133">Transmembrane helix</keyword>
<dbReference type="FunFam" id="3.30.70.1430:FF:000001">
    <property type="entry name" value="Efflux pump membrane transporter"/>
    <property type="match status" value="1"/>
</dbReference>
<gene>
    <name evidence="3" type="ORF">BZM27_53240</name>
    <name evidence="2" type="ORF">BZM27_53250</name>
</gene>
<dbReference type="Gene3D" id="1.20.1640.10">
    <property type="entry name" value="Multidrug efflux transporter AcrB transmembrane domain"/>
    <property type="match status" value="1"/>
</dbReference>
<dbReference type="Proteomes" id="UP000294200">
    <property type="component" value="Unassembled WGS sequence"/>
</dbReference>
<dbReference type="AlphaFoldDB" id="A0A4R0WZ02"/>
<dbReference type="GO" id="GO:0005886">
    <property type="term" value="C:plasma membrane"/>
    <property type="evidence" value="ECO:0007669"/>
    <property type="project" value="TreeGrafter"/>
</dbReference>
<keyword evidence="1" id="KW-0812">Transmembrane</keyword>
<dbReference type="Gene3D" id="3.30.70.1430">
    <property type="entry name" value="Multidrug efflux transporter AcrB pore domain"/>
    <property type="match status" value="1"/>
</dbReference>
<feature type="non-terminal residue" evidence="2">
    <location>
        <position position="171"/>
    </location>
</feature>
<evidence type="ECO:0008006" key="5">
    <source>
        <dbReference type="Google" id="ProtNLM"/>
    </source>
</evidence>
<sequence>MSLMELFIKRRIATSFLAIAVLLVGAVAYFLLPVAPLPQVDFPTIQVVAKLPGASAETMATSVATPLERQLSLIAGVTQMTSSSSLGNTSIAVQFDLSRDINGAAQDVQTAINAAGGTLPKNLPNPPTYQKVNPADFTLLSLALTSPSLTLTQLDSYAEDYLAQQISQMPG</sequence>
<evidence type="ECO:0000256" key="1">
    <source>
        <dbReference type="SAM" id="Phobius"/>
    </source>
</evidence>
<keyword evidence="4" id="KW-1185">Reference proteome</keyword>
<protein>
    <recommendedName>
        <fullName evidence="5">Acriflavine resistance protein B</fullName>
    </recommendedName>
</protein>
<dbReference type="Gene3D" id="3.30.70.1320">
    <property type="entry name" value="Multidrug efflux transporter AcrB pore domain like"/>
    <property type="match status" value="1"/>
</dbReference>
<feature type="transmembrane region" description="Helical" evidence="1">
    <location>
        <begin position="12"/>
        <end position="32"/>
    </location>
</feature>
<reference evidence="2 4" key="1">
    <citation type="submission" date="2017-02" db="EMBL/GenBank/DDBJ databases">
        <title>Paraburkholderia sophoroidis sp. nov. and Paraburkholderia steynii sp. nov. rhizobial symbionts of the fynbos legume Hypocalyptus sophoroides.</title>
        <authorList>
            <person name="Steenkamp E.T."/>
            <person name="Beukes C.W."/>
            <person name="Van Zyl E."/>
            <person name="Avontuur J."/>
            <person name="Chan W.Y."/>
            <person name="Hassen A."/>
            <person name="Palmer M."/>
            <person name="Mthombeni L."/>
            <person name="Phalane F."/>
            <person name="Sereme K."/>
            <person name="Venter S.N."/>
        </authorList>
    </citation>
    <scope>NUCLEOTIDE SEQUENCE [LARGE SCALE GENOMIC DNA]</scope>
    <source>
        <strain evidence="2 4">HC1.1ba</strain>
    </source>
</reference>
<organism evidence="2 4">
    <name type="scientific">Paraburkholderia steynii</name>
    <dbReference type="NCBI Taxonomy" id="1245441"/>
    <lineage>
        <taxon>Bacteria</taxon>
        <taxon>Pseudomonadati</taxon>
        <taxon>Pseudomonadota</taxon>
        <taxon>Betaproteobacteria</taxon>
        <taxon>Burkholderiales</taxon>
        <taxon>Burkholderiaceae</taxon>
        <taxon>Paraburkholderia</taxon>
    </lineage>
</organism>
<dbReference type="SUPFAM" id="SSF82693">
    <property type="entry name" value="Multidrug efflux transporter AcrB pore domain, PN1, PN2, PC1 and PC2 subdomains"/>
    <property type="match status" value="1"/>
</dbReference>
<dbReference type="PANTHER" id="PTHR32063">
    <property type="match status" value="1"/>
</dbReference>
<dbReference type="Pfam" id="PF00873">
    <property type="entry name" value="ACR_tran"/>
    <property type="match status" value="1"/>
</dbReference>